<dbReference type="Pfam" id="PF02082">
    <property type="entry name" value="Rrf2"/>
    <property type="match status" value="1"/>
</dbReference>
<dbReference type="Gene3D" id="1.10.10.10">
    <property type="entry name" value="Winged helix-like DNA-binding domain superfamily/Winged helix DNA-binding domain"/>
    <property type="match status" value="1"/>
</dbReference>
<evidence type="ECO:0000256" key="2">
    <source>
        <dbReference type="SAM" id="SignalP"/>
    </source>
</evidence>
<keyword evidence="1" id="KW-0238">DNA-binding</keyword>
<comment type="caution">
    <text evidence="4">The sequence shown here is derived from an EMBL/GenBank/DDBJ whole genome shotgun (WGS) entry which is preliminary data.</text>
</comment>
<dbReference type="InterPro" id="IPR000944">
    <property type="entry name" value="Tscrpt_reg_Rrf2"/>
</dbReference>
<dbReference type="AlphaFoldDB" id="A0A1A9FP12"/>
<dbReference type="EMBL" id="NNRM01000018">
    <property type="protein sequence ID" value="OYR26520.1"/>
    <property type="molecule type" value="Genomic_DNA"/>
</dbReference>
<dbReference type="NCBIfam" id="TIGR00738">
    <property type="entry name" value="rrf2_super"/>
    <property type="match status" value="1"/>
</dbReference>
<dbReference type="InterPro" id="IPR036388">
    <property type="entry name" value="WH-like_DNA-bd_sf"/>
</dbReference>
<evidence type="ECO:0000313" key="5">
    <source>
        <dbReference type="Proteomes" id="UP000216188"/>
    </source>
</evidence>
<keyword evidence="2" id="KW-0732">Signal</keyword>
<organism evidence="4 5">
    <name type="scientific">Brucella pseudogrignonensis</name>
    <dbReference type="NCBI Taxonomy" id="419475"/>
    <lineage>
        <taxon>Bacteria</taxon>
        <taxon>Pseudomonadati</taxon>
        <taxon>Pseudomonadota</taxon>
        <taxon>Alphaproteobacteria</taxon>
        <taxon>Hyphomicrobiales</taxon>
        <taxon>Brucellaceae</taxon>
        <taxon>Brucella/Ochrobactrum group</taxon>
        <taxon>Brucella</taxon>
    </lineage>
</organism>
<name>A0A1A9FP12_9HYPH</name>
<dbReference type="GO" id="GO:0003700">
    <property type="term" value="F:DNA-binding transcription factor activity"/>
    <property type="evidence" value="ECO:0007669"/>
    <property type="project" value="TreeGrafter"/>
</dbReference>
<dbReference type="STRING" id="419475.A8A54_13670"/>
<dbReference type="GO" id="GO:0003677">
    <property type="term" value="F:DNA binding"/>
    <property type="evidence" value="ECO:0007669"/>
    <property type="project" value="UniProtKB-KW"/>
</dbReference>
<reference evidence="4 5" key="1">
    <citation type="submission" date="2017-07" db="EMBL/GenBank/DDBJ databases">
        <title>Phylogenetic study on the rhizospheric bacterium Ochrobactrum sp. A44.</title>
        <authorList>
            <person name="Krzyzanowska D.M."/>
            <person name="Ossowicki A."/>
            <person name="Rajewska M."/>
            <person name="Maciag T."/>
            <person name="Kaczynski Z."/>
            <person name="Czerwicka M."/>
            <person name="Jafra S."/>
        </authorList>
    </citation>
    <scope>NUCLEOTIDE SEQUENCE [LARGE SCALE GENOMIC DNA]</scope>
    <source>
        <strain evidence="4 5">CCUG 30717</strain>
    </source>
</reference>
<gene>
    <name evidence="4" type="ORF">CEV34_2324</name>
    <name evidence="3" type="ORF">EHE22_04040</name>
</gene>
<dbReference type="PROSITE" id="PS51197">
    <property type="entry name" value="HTH_RRF2_2"/>
    <property type="match status" value="1"/>
</dbReference>
<dbReference type="InterPro" id="IPR030489">
    <property type="entry name" value="TR_Rrf2-type_CS"/>
</dbReference>
<dbReference type="PROSITE" id="PS01332">
    <property type="entry name" value="HTH_RRF2_1"/>
    <property type="match status" value="1"/>
</dbReference>
<feature type="signal peptide" evidence="2">
    <location>
        <begin position="1"/>
        <end position="27"/>
    </location>
</feature>
<proteinExistence type="predicted"/>
<dbReference type="PANTHER" id="PTHR33221">
    <property type="entry name" value="WINGED HELIX-TURN-HELIX TRANSCRIPTIONAL REGULATOR, RRF2 FAMILY"/>
    <property type="match status" value="1"/>
</dbReference>
<accession>A0A1A9FP12</accession>
<feature type="chain" id="PRO_5008387340" evidence="2">
    <location>
        <begin position="28"/>
        <end position="154"/>
    </location>
</feature>
<dbReference type="OrthoDB" id="9802344at2"/>
<dbReference type="GO" id="GO:0005829">
    <property type="term" value="C:cytosol"/>
    <property type="evidence" value="ECO:0007669"/>
    <property type="project" value="TreeGrafter"/>
</dbReference>
<evidence type="ECO:0000313" key="6">
    <source>
        <dbReference type="Proteomes" id="UP000526233"/>
    </source>
</evidence>
<dbReference type="Proteomes" id="UP000216188">
    <property type="component" value="Unassembled WGS sequence"/>
</dbReference>
<keyword evidence="5" id="KW-1185">Reference proteome</keyword>
<dbReference type="EMBL" id="PKQI01000001">
    <property type="protein sequence ID" value="NNV19600.1"/>
    <property type="molecule type" value="Genomic_DNA"/>
</dbReference>
<reference evidence="3 6" key="2">
    <citation type="submission" date="2018-11" db="EMBL/GenBank/DDBJ databases">
        <title>Genome sequencing and analysis.</title>
        <authorList>
            <person name="Huang Y.-T."/>
        </authorList>
    </citation>
    <scope>NUCLEOTIDE SEQUENCE [LARGE SCALE GENOMIC DNA]</scope>
    <source>
        <strain evidence="3 6">SHIN</strain>
    </source>
</reference>
<dbReference type="RefSeq" id="WP_007879036.1">
    <property type="nucleotide sequence ID" value="NZ_CAXURC020000002.1"/>
</dbReference>
<evidence type="ECO:0000313" key="4">
    <source>
        <dbReference type="EMBL" id="OYR26520.1"/>
    </source>
</evidence>
<dbReference type="SUPFAM" id="SSF46785">
    <property type="entry name" value="Winged helix' DNA-binding domain"/>
    <property type="match status" value="1"/>
</dbReference>
<evidence type="ECO:0000256" key="1">
    <source>
        <dbReference type="ARBA" id="ARBA00023125"/>
    </source>
</evidence>
<dbReference type="InterPro" id="IPR036390">
    <property type="entry name" value="WH_DNA-bd_sf"/>
</dbReference>
<dbReference type="KEGG" id="ops:A8A54_13670"/>
<evidence type="ECO:0000313" key="3">
    <source>
        <dbReference type="EMBL" id="NNV19600.1"/>
    </source>
</evidence>
<dbReference type="PANTHER" id="PTHR33221:SF5">
    <property type="entry name" value="HTH-TYPE TRANSCRIPTIONAL REGULATOR ISCR"/>
    <property type="match status" value="1"/>
</dbReference>
<protein>
    <submittedName>
        <fullName evidence="4">Rrf2 family protein</fullName>
    </submittedName>
    <submittedName>
        <fullName evidence="3">Rrf2 family transcriptional regulator</fullName>
    </submittedName>
</protein>
<dbReference type="Proteomes" id="UP000526233">
    <property type="component" value="Unassembled WGS sequence"/>
</dbReference>
<sequence>MLTKKGKYGLKALAHLALLAPGESAFVAEIAAKNNISKKFLDAILLELRNDGILRSKKGPGGGYSLAKPASEINIGQAIRVLDGPLAPIRCASRTAYEPCEDCEDHKACQVRRSMLLVREAIVGVLDAMTLEQFARNGGLEDDGTAPEWAQLTA</sequence>